<dbReference type="FunFam" id="3.20.20.70:FF:000009">
    <property type="entry name" value="1-(5-phosphoribosyl)-5-[(5-phosphoribosylamino)methylideneamino] imidazole-4-carboxamide isomerase"/>
    <property type="match status" value="1"/>
</dbReference>
<evidence type="ECO:0000256" key="10">
    <source>
        <dbReference type="ARBA" id="ARBA00023235"/>
    </source>
</evidence>
<dbReference type="InterPro" id="IPR006063">
    <property type="entry name" value="HisA_bact_arch"/>
</dbReference>
<reference evidence="15 16" key="1">
    <citation type="journal article" date="2009" name="Stand. Genomic Sci.">
        <title>Complete genome sequence of Slackia heliotrinireducens type strain (RHS 1).</title>
        <authorList>
            <person name="Pukall R."/>
            <person name="Lapidus A."/>
            <person name="Nolan M."/>
            <person name="Copeland A."/>
            <person name="Glavina Del Rio T."/>
            <person name="Lucas S."/>
            <person name="Chen F."/>
            <person name="Tice H."/>
            <person name="Cheng J.F."/>
            <person name="Chertkov O."/>
            <person name="Bruce D."/>
            <person name="Goodwin L."/>
            <person name="Kuske C."/>
            <person name="Brettin T."/>
            <person name="Detter J.C."/>
            <person name="Han C."/>
            <person name="Pitluck S."/>
            <person name="Pati A."/>
            <person name="Mavrommatis K."/>
            <person name="Ivanova N."/>
            <person name="Ovchinnikova G."/>
            <person name="Chen A."/>
            <person name="Palaniappan K."/>
            <person name="Schneider S."/>
            <person name="Rohde M."/>
            <person name="Chain P."/>
            <person name="D'haeseleer P."/>
            <person name="Goker M."/>
            <person name="Bristow J."/>
            <person name="Eisen J.A."/>
            <person name="Markowitz V."/>
            <person name="Kyrpides N.C."/>
            <person name="Klenk H.P."/>
            <person name="Hugenholtz P."/>
        </authorList>
    </citation>
    <scope>NUCLEOTIDE SEQUENCE [LARGE SCALE GENOMIC DNA]</scope>
    <source>
        <strain evidence="16">ATCC 29202 / DSM 20476 / NCTC 11029 / RHS 1</strain>
    </source>
</reference>
<sequence>MEFFPAIDIFNGNVVRLSQGDYNRVTVYEEDPSVMARAFRDAGASWIHVVDLNGARGEAGVNDEAIRALCETEGIGIEVGGGVRSIERIRELRELGVSRIVLGTKLARDPEFARQAAEQFGEYLVAGVDAKDGIVAVQGWMETDGLTADDLLANLSDMRFRHVVYTDIARDGMQTGIDQATYRHAAEVAGFPVVVSGGVSTLDDIKDIASWGEGIVEGIISGRAIYEGVFTVEEALAACRGEE</sequence>
<dbReference type="GO" id="GO:0003949">
    <property type="term" value="F:1-(5-phosphoribosyl)-5-[(5-phosphoribosylamino)methylideneamino]imidazole-4-carboxamide isomerase activity"/>
    <property type="evidence" value="ECO:0007669"/>
    <property type="project" value="UniProtKB-UniRule"/>
</dbReference>
<dbReference type="PANTHER" id="PTHR43090:SF2">
    <property type="entry name" value="1-(5-PHOSPHORIBOSYL)-5-[(5-PHOSPHORIBOSYLAMINO)METHYLIDENEAMINO] IMIDAZOLE-4-CARBOXAMIDE ISOMERASE"/>
    <property type="match status" value="1"/>
</dbReference>
<evidence type="ECO:0000256" key="1">
    <source>
        <dbReference type="ARBA" id="ARBA00000901"/>
    </source>
</evidence>
<protein>
    <recommendedName>
        <fullName evidence="6 12">1-(5-phosphoribosyl)-5-[(5-phosphoribosylamino)methylideneamino] imidazole-4-carboxamide isomerase</fullName>
        <ecNumber evidence="5 12">5.3.1.16</ecNumber>
    </recommendedName>
    <alternativeName>
        <fullName evidence="11 12">Phosphoribosylformimino-5-aminoimidazole carboxamide ribotide isomerase</fullName>
    </alternativeName>
</protein>
<dbReference type="InterPro" id="IPR013785">
    <property type="entry name" value="Aldolase_TIM"/>
</dbReference>
<dbReference type="SUPFAM" id="SSF51366">
    <property type="entry name" value="Ribulose-phoshate binding barrel"/>
    <property type="match status" value="1"/>
</dbReference>
<comment type="similarity">
    <text evidence="4 12 13">Belongs to the HisA/HisF family.</text>
</comment>
<comment type="subcellular location">
    <subcellularLocation>
        <location evidence="2 12 14">Cytoplasm</location>
    </subcellularLocation>
</comment>
<evidence type="ECO:0000256" key="14">
    <source>
        <dbReference type="RuleBase" id="RU003658"/>
    </source>
</evidence>
<dbReference type="GO" id="GO:0000105">
    <property type="term" value="P:L-histidine biosynthetic process"/>
    <property type="evidence" value="ECO:0007669"/>
    <property type="project" value="UniProtKB-UniRule"/>
</dbReference>
<evidence type="ECO:0000256" key="2">
    <source>
        <dbReference type="ARBA" id="ARBA00004496"/>
    </source>
</evidence>
<dbReference type="GO" id="GO:0005737">
    <property type="term" value="C:cytoplasm"/>
    <property type="evidence" value="ECO:0007669"/>
    <property type="project" value="UniProtKB-SubCell"/>
</dbReference>
<dbReference type="CDD" id="cd04732">
    <property type="entry name" value="HisA"/>
    <property type="match status" value="1"/>
</dbReference>
<dbReference type="eggNOG" id="COG0106">
    <property type="taxonomic scope" value="Bacteria"/>
</dbReference>
<dbReference type="Pfam" id="PF00977">
    <property type="entry name" value="His_biosynth"/>
    <property type="match status" value="1"/>
</dbReference>
<dbReference type="KEGG" id="shi:Shel_15240"/>
<dbReference type="UniPathway" id="UPA00031">
    <property type="reaction ID" value="UER00009"/>
</dbReference>
<keyword evidence="9 12" id="KW-0368">Histidine biosynthesis</keyword>
<dbReference type="HAMAP" id="MF_01014">
    <property type="entry name" value="HisA"/>
    <property type="match status" value="1"/>
</dbReference>
<dbReference type="GO" id="GO:0000162">
    <property type="term" value="P:L-tryptophan biosynthetic process"/>
    <property type="evidence" value="ECO:0007669"/>
    <property type="project" value="TreeGrafter"/>
</dbReference>
<dbReference type="InterPro" id="IPR011060">
    <property type="entry name" value="RibuloseP-bd_barrel"/>
</dbReference>
<evidence type="ECO:0000256" key="7">
    <source>
        <dbReference type="ARBA" id="ARBA00022490"/>
    </source>
</evidence>
<keyword evidence="10 12" id="KW-0413">Isomerase</keyword>
<dbReference type="NCBIfam" id="TIGR00007">
    <property type="entry name" value="1-(5-phosphoribosyl)-5-[(5-phosphoribosylamino)methylideneamino]imidazole-4-carboxamide isomerase"/>
    <property type="match status" value="1"/>
</dbReference>
<dbReference type="InterPro" id="IPR023016">
    <property type="entry name" value="HisA/PriA"/>
</dbReference>
<accession>C7N6K9</accession>
<evidence type="ECO:0000256" key="4">
    <source>
        <dbReference type="ARBA" id="ARBA00009667"/>
    </source>
</evidence>
<evidence type="ECO:0000256" key="8">
    <source>
        <dbReference type="ARBA" id="ARBA00022605"/>
    </source>
</evidence>
<evidence type="ECO:0000256" key="3">
    <source>
        <dbReference type="ARBA" id="ARBA00005133"/>
    </source>
</evidence>
<evidence type="ECO:0000313" key="15">
    <source>
        <dbReference type="EMBL" id="ACV22544.1"/>
    </source>
</evidence>
<feature type="active site" description="Proton acceptor" evidence="12">
    <location>
        <position position="8"/>
    </location>
</feature>
<dbReference type="AlphaFoldDB" id="C7N6K9"/>
<dbReference type="EMBL" id="CP001684">
    <property type="protein sequence ID" value="ACV22544.1"/>
    <property type="molecule type" value="Genomic_DNA"/>
</dbReference>
<gene>
    <name evidence="12" type="primary">hisA</name>
    <name evidence="15" type="ordered locus">Shel_15240</name>
</gene>
<dbReference type="HOGENOM" id="CLU_048577_1_1_11"/>
<comment type="catalytic activity">
    <reaction evidence="1 12 14">
        <text>1-(5-phospho-beta-D-ribosyl)-5-[(5-phospho-beta-D-ribosylamino)methylideneamino]imidazole-4-carboxamide = 5-[(5-phospho-1-deoxy-D-ribulos-1-ylimino)methylamino]-1-(5-phospho-beta-D-ribosyl)imidazole-4-carboxamide</text>
        <dbReference type="Rhea" id="RHEA:15469"/>
        <dbReference type="ChEBI" id="CHEBI:58435"/>
        <dbReference type="ChEBI" id="CHEBI:58525"/>
        <dbReference type="EC" id="5.3.1.16"/>
    </reaction>
</comment>
<dbReference type="Gene3D" id="3.20.20.70">
    <property type="entry name" value="Aldolase class I"/>
    <property type="match status" value="1"/>
</dbReference>
<dbReference type="EC" id="5.3.1.16" evidence="5 12"/>
<evidence type="ECO:0000256" key="6">
    <source>
        <dbReference type="ARBA" id="ARBA00018464"/>
    </source>
</evidence>
<dbReference type="PANTHER" id="PTHR43090">
    <property type="entry name" value="1-(5-PHOSPHORIBOSYL)-5-[(5-PHOSPHORIBOSYLAMINO)METHYLIDENEAMINO] IMIDAZOLE-4-CARBOXAMIDE ISOMERASE"/>
    <property type="match status" value="1"/>
</dbReference>
<evidence type="ECO:0000256" key="11">
    <source>
        <dbReference type="ARBA" id="ARBA00030547"/>
    </source>
</evidence>
<evidence type="ECO:0000256" key="13">
    <source>
        <dbReference type="RuleBase" id="RU003657"/>
    </source>
</evidence>
<evidence type="ECO:0000256" key="12">
    <source>
        <dbReference type="HAMAP-Rule" id="MF_01014"/>
    </source>
</evidence>
<keyword evidence="16" id="KW-1185">Reference proteome</keyword>
<evidence type="ECO:0000313" key="16">
    <source>
        <dbReference type="Proteomes" id="UP000002026"/>
    </source>
</evidence>
<organism evidence="15 16">
    <name type="scientific">Slackia heliotrinireducens (strain ATCC 29202 / DSM 20476 / NCTC 11029 / RHS 1)</name>
    <name type="common">Peptococcus heliotrinreducens</name>
    <dbReference type="NCBI Taxonomy" id="471855"/>
    <lineage>
        <taxon>Bacteria</taxon>
        <taxon>Bacillati</taxon>
        <taxon>Actinomycetota</taxon>
        <taxon>Coriobacteriia</taxon>
        <taxon>Eggerthellales</taxon>
        <taxon>Eggerthellaceae</taxon>
        <taxon>Slackia</taxon>
    </lineage>
</organism>
<name>C7N6K9_SLAHD</name>
<dbReference type="InterPro" id="IPR006062">
    <property type="entry name" value="His_biosynth"/>
</dbReference>
<proteinExistence type="inferred from homology"/>
<keyword evidence="8 12" id="KW-0028">Amino-acid biosynthesis</keyword>
<dbReference type="STRING" id="471855.Shel_15240"/>
<dbReference type="Proteomes" id="UP000002026">
    <property type="component" value="Chromosome"/>
</dbReference>
<evidence type="ECO:0000256" key="9">
    <source>
        <dbReference type="ARBA" id="ARBA00023102"/>
    </source>
</evidence>
<comment type="pathway">
    <text evidence="3 12 14">Amino-acid biosynthesis; L-histidine biosynthesis; L-histidine from 5-phospho-alpha-D-ribose 1-diphosphate: step 4/9.</text>
</comment>
<feature type="active site" description="Proton donor" evidence="12">
    <location>
        <position position="129"/>
    </location>
</feature>
<keyword evidence="7 12" id="KW-0963">Cytoplasm</keyword>
<dbReference type="InterPro" id="IPR044524">
    <property type="entry name" value="Isoase_HisA-like"/>
</dbReference>
<evidence type="ECO:0000256" key="5">
    <source>
        <dbReference type="ARBA" id="ARBA00012550"/>
    </source>
</evidence>
<dbReference type="RefSeq" id="WP_012798646.1">
    <property type="nucleotide sequence ID" value="NC_013165.1"/>
</dbReference>